<feature type="transmembrane region" description="Helical" evidence="1">
    <location>
        <begin position="27"/>
        <end position="48"/>
    </location>
</feature>
<name>A0A429GVP3_ACIHA</name>
<evidence type="ECO:0000313" key="3">
    <source>
        <dbReference type="Proteomes" id="UP000294395"/>
    </source>
</evidence>
<evidence type="ECO:0000256" key="1">
    <source>
        <dbReference type="SAM" id="Phobius"/>
    </source>
</evidence>
<protein>
    <submittedName>
        <fullName evidence="2">Uncharacterized protein</fullName>
    </submittedName>
</protein>
<reference evidence="2 3" key="1">
    <citation type="submission" date="2019-03" db="EMBL/GenBank/DDBJ databases">
        <title>Complete genome sequence of two outbreak-associated Acinetobacter haemolyticus strains.</title>
        <authorList>
            <person name="Bai L."/>
            <person name="Zhang S.-C."/>
            <person name="Deng Y."/>
            <person name="Song C.-C."/>
            <person name="Kang G.-B."/>
            <person name="Dong Y."/>
            <person name="Wang Y."/>
            <person name="Gao F."/>
            <person name="Huang H."/>
        </authorList>
    </citation>
    <scope>NUCLEOTIDE SEQUENCE [LARGE SCALE GENOMIC DNA]</scope>
    <source>
        <strain evidence="2 3">TJR01</strain>
    </source>
</reference>
<dbReference type="AlphaFoldDB" id="A0A429GVP3"/>
<keyword evidence="1" id="KW-0472">Membrane</keyword>
<organism evidence="2 3">
    <name type="scientific">Acinetobacter haemolyticus</name>
    <dbReference type="NCBI Taxonomy" id="29430"/>
    <lineage>
        <taxon>Bacteria</taxon>
        <taxon>Pseudomonadati</taxon>
        <taxon>Pseudomonadota</taxon>
        <taxon>Gammaproteobacteria</taxon>
        <taxon>Moraxellales</taxon>
        <taxon>Moraxellaceae</taxon>
        <taxon>Acinetobacter</taxon>
    </lineage>
</organism>
<keyword evidence="1" id="KW-0812">Transmembrane</keyword>
<gene>
    <name evidence="2" type="ORF">AHTJR_02725</name>
</gene>
<dbReference type="EMBL" id="CP038009">
    <property type="protein sequence ID" value="QBQ15260.1"/>
    <property type="molecule type" value="Genomic_DNA"/>
</dbReference>
<dbReference type="RefSeq" id="WP_125501279.1">
    <property type="nucleotide sequence ID" value="NZ_CP038009.1"/>
</dbReference>
<accession>A0A429GVP3</accession>
<evidence type="ECO:0000313" key="2">
    <source>
        <dbReference type="EMBL" id="QBQ15260.1"/>
    </source>
</evidence>
<proteinExistence type="predicted"/>
<keyword evidence="1" id="KW-1133">Transmembrane helix</keyword>
<dbReference type="Proteomes" id="UP000294395">
    <property type="component" value="Chromosome"/>
</dbReference>
<sequence>MQTLKAQSRSELADHLRFITIYKGKAVLSHLVFFMILSLFFIAFLFFLDLINGQPYQFHWGYFIVGWIAATTSPLSHQKFRDYRLPFIFEKHFIDQNLVQDLQALHYIKTTATVIDLQIASRAFFKPQLHTITLQLDGSNKIITDQYVHLNLLFQNIFVADSNYTKFYANISWIGQKVEVCFLPNSKRIVQLIGLPEQNNLQHLSSDFLDPLRTRKKLILKDIPSCFAQEFFSIQKIEANRHENHRWQYQLIITSWQQNQYHISTTCPGFTKLELMLANKIDFLKYRQFKQNASIQSQILYQRKIFKRPPLLLKILSINNRIFL</sequence>
<feature type="transmembrane region" description="Helical" evidence="1">
    <location>
        <begin position="60"/>
        <end position="77"/>
    </location>
</feature>